<dbReference type="SMART" id="SM00449">
    <property type="entry name" value="SPRY"/>
    <property type="match status" value="2"/>
</dbReference>
<dbReference type="InterPro" id="IPR013320">
    <property type="entry name" value="ConA-like_dom_sf"/>
</dbReference>
<keyword evidence="7" id="KW-0175">Coiled coil</keyword>
<feature type="domain" description="B30.2/SPRY" evidence="9">
    <location>
        <begin position="912"/>
        <end position="1103"/>
    </location>
</feature>
<organism evidence="10 11">
    <name type="scientific">Danionella cerebrum</name>
    <dbReference type="NCBI Taxonomy" id="2873325"/>
    <lineage>
        <taxon>Eukaryota</taxon>
        <taxon>Metazoa</taxon>
        <taxon>Chordata</taxon>
        <taxon>Craniata</taxon>
        <taxon>Vertebrata</taxon>
        <taxon>Euteleostomi</taxon>
        <taxon>Actinopterygii</taxon>
        <taxon>Neopterygii</taxon>
        <taxon>Teleostei</taxon>
        <taxon>Ostariophysi</taxon>
        <taxon>Cypriniformes</taxon>
        <taxon>Danionidae</taxon>
        <taxon>Danioninae</taxon>
        <taxon>Danionella</taxon>
    </lineage>
</organism>
<dbReference type="Pfam" id="PF00622">
    <property type="entry name" value="SPRY"/>
    <property type="match status" value="2"/>
</dbReference>
<feature type="domain" description="RING-type" evidence="8">
    <location>
        <begin position="563"/>
        <end position="606"/>
    </location>
</feature>
<keyword evidence="3 6" id="KW-0863">Zinc-finger</keyword>
<dbReference type="InterPro" id="IPR003877">
    <property type="entry name" value="SPRY_dom"/>
</dbReference>
<dbReference type="CDD" id="cd16040">
    <property type="entry name" value="SPRY_PRY_SNTX"/>
    <property type="match status" value="2"/>
</dbReference>
<evidence type="ECO:0000256" key="5">
    <source>
        <dbReference type="ARBA" id="ARBA00022859"/>
    </source>
</evidence>
<dbReference type="InterPro" id="IPR058030">
    <property type="entry name" value="TRIM8/14/16/25/29/45/65_CC"/>
</dbReference>
<evidence type="ECO:0000256" key="6">
    <source>
        <dbReference type="PROSITE-ProRule" id="PRU00175"/>
    </source>
</evidence>
<dbReference type="InterPro" id="IPR000315">
    <property type="entry name" value="Znf_B-box"/>
</dbReference>
<protein>
    <recommendedName>
        <fullName evidence="12">RING-type E3 ubiquitin transferase</fullName>
    </recommendedName>
</protein>
<reference evidence="10 11" key="1">
    <citation type="journal article" date="2019" name="Sci. Data">
        <title>Hybrid genome assembly and annotation of Danionella translucida.</title>
        <authorList>
            <person name="Kadobianskyi M."/>
            <person name="Schulze L."/>
            <person name="Schuelke M."/>
            <person name="Judkewitz B."/>
        </authorList>
    </citation>
    <scope>NUCLEOTIDE SEQUENCE [LARGE SCALE GENOMIC DNA]</scope>
    <source>
        <strain evidence="10 11">Bolton</strain>
    </source>
</reference>
<evidence type="ECO:0000259" key="9">
    <source>
        <dbReference type="PROSITE" id="PS50188"/>
    </source>
</evidence>
<dbReference type="PROSITE" id="PS00518">
    <property type="entry name" value="ZF_RING_1"/>
    <property type="match status" value="2"/>
</dbReference>
<dbReference type="Gene3D" id="3.30.40.10">
    <property type="entry name" value="Zinc/RING finger domain, C3HC4 (zinc finger)"/>
    <property type="match status" value="2"/>
</dbReference>
<feature type="coiled-coil region" evidence="7">
    <location>
        <begin position="810"/>
        <end position="847"/>
    </location>
</feature>
<proteinExistence type="predicted"/>
<evidence type="ECO:0000313" key="10">
    <source>
        <dbReference type="EMBL" id="TRY66315.1"/>
    </source>
</evidence>
<dbReference type="InterPro" id="IPR043136">
    <property type="entry name" value="B30.2/SPRY_sf"/>
</dbReference>
<evidence type="ECO:0000256" key="1">
    <source>
        <dbReference type="ARBA" id="ARBA00022588"/>
    </source>
</evidence>
<dbReference type="GO" id="GO:0008270">
    <property type="term" value="F:zinc ion binding"/>
    <property type="evidence" value="ECO:0007669"/>
    <property type="project" value="UniProtKB-KW"/>
</dbReference>
<feature type="coiled-coil region" evidence="7">
    <location>
        <begin position="262"/>
        <end position="299"/>
    </location>
</feature>
<evidence type="ECO:0000313" key="11">
    <source>
        <dbReference type="Proteomes" id="UP000316079"/>
    </source>
</evidence>
<dbReference type="SUPFAM" id="SSF49899">
    <property type="entry name" value="Concanavalin A-like lectins/glucanases"/>
    <property type="match status" value="2"/>
</dbReference>
<dbReference type="SMART" id="SM00589">
    <property type="entry name" value="PRY"/>
    <property type="match status" value="2"/>
</dbReference>
<dbReference type="Gene3D" id="2.60.120.920">
    <property type="match status" value="2"/>
</dbReference>
<evidence type="ECO:0000256" key="2">
    <source>
        <dbReference type="ARBA" id="ARBA00022723"/>
    </source>
</evidence>
<dbReference type="PRINTS" id="PR01407">
    <property type="entry name" value="BUTYPHLNCDUF"/>
</dbReference>
<dbReference type="STRING" id="623744.A0A553NLJ9"/>
<feature type="domain" description="RING-type" evidence="8">
    <location>
        <begin position="15"/>
        <end position="58"/>
    </location>
</feature>
<dbReference type="Pfam" id="PF25600">
    <property type="entry name" value="TRIM_CC"/>
    <property type="match status" value="2"/>
</dbReference>
<feature type="domain" description="B30.2/SPRY" evidence="9">
    <location>
        <begin position="364"/>
        <end position="556"/>
    </location>
</feature>
<comment type="caution">
    <text evidence="10">The sequence shown here is derived from an EMBL/GenBank/DDBJ whole genome shotgun (WGS) entry which is preliminary data.</text>
</comment>
<dbReference type="Gene3D" id="4.10.830.40">
    <property type="match status" value="2"/>
</dbReference>
<evidence type="ECO:0000256" key="7">
    <source>
        <dbReference type="SAM" id="Coils"/>
    </source>
</evidence>
<dbReference type="SMART" id="SM00336">
    <property type="entry name" value="BBOX"/>
    <property type="match status" value="2"/>
</dbReference>
<keyword evidence="1" id="KW-0399">Innate immunity</keyword>
<dbReference type="InterPro" id="IPR051051">
    <property type="entry name" value="E3_ubiq-ligase_TRIM/RNF"/>
</dbReference>
<evidence type="ECO:0000256" key="4">
    <source>
        <dbReference type="ARBA" id="ARBA00022833"/>
    </source>
</evidence>
<accession>A0A553NLJ9</accession>
<feature type="coiled-coil region" evidence="7">
    <location>
        <begin position="742"/>
        <end position="786"/>
    </location>
</feature>
<name>A0A553NLJ9_9TELE</name>
<evidence type="ECO:0008006" key="12">
    <source>
        <dbReference type="Google" id="ProtNLM"/>
    </source>
</evidence>
<dbReference type="EMBL" id="SRMA01026853">
    <property type="protein sequence ID" value="TRY66315.1"/>
    <property type="molecule type" value="Genomic_DNA"/>
</dbReference>
<dbReference type="SUPFAM" id="SSF57850">
    <property type="entry name" value="RING/U-box"/>
    <property type="match status" value="2"/>
</dbReference>
<dbReference type="GO" id="GO:0005737">
    <property type="term" value="C:cytoplasm"/>
    <property type="evidence" value="ECO:0007669"/>
    <property type="project" value="UniProtKB-ARBA"/>
</dbReference>
<evidence type="ECO:0000256" key="3">
    <source>
        <dbReference type="ARBA" id="ARBA00022771"/>
    </source>
</evidence>
<keyword evidence="2" id="KW-0479">Metal-binding</keyword>
<keyword evidence="5" id="KW-0391">Immunity</keyword>
<dbReference type="InterPro" id="IPR013083">
    <property type="entry name" value="Znf_RING/FYVE/PHD"/>
</dbReference>
<feature type="coiled-coil region" evidence="7">
    <location>
        <begin position="194"/>
        <end position="238"/>
    </location>
</feature>
<dbReference type="Pfam" id="PF15227">
    <property type="entry name" value="zf-C3HC4_4"/>
    <property type="match status" value="2"/>
</dbReference>
<dbReference type="Proteomes" id="UP000316079">
    <property type="component" value="Unassembled WGS sequence"/>
</dbReference>
<dbReference type="CDD" id="cd19769">
    <property type="entry name" value="Bbox2_TRIM16-like"/>
    <property type="match status" value="2"/>
</dbReference>
<dbReference type="PROSITE" id="PS50188">
    <property type="entry name" value="B302_SPRY"/>
    <property type="match status" value="2"/>
</dbReference>
<dbReference type="PROSITE" id="PS50089">
    <property type="entry name" value="ZF_RING_2"/>
    <property type="match status" value="2"/>
</dbReference>
<dbReference type="OrthoDB" id="6105938at2759"/>
<dbReference type="InterPro" id="IPR003879">
    <property type="entry name" value="Butyrophylin_SPRY"/>
</dbReference>
<dbReference type="SMART" id="SM00184">
    <property type="entry name" value="RING"/>
    <property type="match status" value="2"/>
</dbReference>
<gene>
    <name evidence="10" type="ORF">DNTS_024312</name>
</gene>
<dbReference type="InterPro" id="IPR017907">
    <property type="entry name" value="Znf_RING_CS"/>
</dbReference>
<dbReference type="AlphaFoldDB" id="A0A553NLJ9"/>
<dbReference type="PANTHER" id="PTHR25465:SF5">
    <property type="entry name" value="E3 UBIQUITIN_ISG15 LIGASE TRIM25-RELATED"/>
    <property type="match status" value="1"/>
</dbReference>
<dbReference type="GO" id="GO:0045087">
    <property type="term" value="P:innate immune response"/>
    <property type="evidence" value="ECO:0007669"/>
    <property type="project" value="UniProtKB-KW"/>
</dbReference>
<dbReference type="PANTHER" id="PTHR25465">
    <property type="entry name" value="B-BOX DOMAIN CONTAINING"/>
    <property type="match status" value="1"/>
</dbReference>
<dbReference type="InterPro" id="IPR001870">
    <property type="entry name" value="B30.2/SPRY"/>
</dbReference>
<keyword evidence="4" id="KW-0862">Zinc</keyword>
<dbReference type="SUPFAM" id="SSF57845">
    <property type="entry name" value="B-box zinc-binding domain"/>
    <property type="match status" value="2"/>
</dbReference>
<dbReference type="Gene3D" id="3.30.160.60">
    <property type="entry name" value="Classic Zinc Finger"/>
    <property type="match status" value="2"/>
</dbReference>
<keyword evidence="11" id="KW-1185">Reference proteome</keyword>
<dbReference type="Pfam" id="PF00643">
    <property type="entry name" value="zf-B_box"/>
    <property type="match status" value="1"/>
</dbReference>
<dbReference type="Pfam" id="PF13765">
    <property type="entry name" value="PRY"/>
    <property type="match status" value="2"/>
</dbReference>
<dbReference type="InterPro" id="IPR006574">
    <property type="entry name" value="PRY"/>
</dbReference>
<evidence type="ECO:0000259" key="8">
    <source>
        <dbReference type="PROSITE" id="PS50089"/>
    </source>
</evidence>
<dbReference type="InterPro" id="IPR001841">
    <property type="entry name" value="Znf_RING"/>
</dbReference>
<sequence>MAESSVSLIQDQFSCSICLELLRDPVTVSCGHSYCLSCITDCWDQEDLKQIYSCPQCRQSFTPRPSLGKNTILAEVVEKLKETKLKDTVAPRSSGDVECDICSGDKNKAIKSCLTCLNSFCREHLEQHENLFKNNKHHKVMDTIEHLQEMICPQHNRLLEMFCRDEECCRCLCMLCLVTDHKTHETVSPEEERAERQETLEEELKSNQESIEEKEEKLKDLREAVKLHKSSAQAALDEIEKIFTELIQSIERSRSEVTQMIRDQEKTAVSHAEDQLERLQQEIEDLRRRNTELEQLSKSQHHIAFLQKFLSLSDAPGSSDPSSITVTSLSYEQLPEFVSQVKEKLKDALEEDTETVSRMVKYVEIIQTAEYQSRDGFLQHYQHFTLDPNTASVFLSLSEGNRVATWVKRKQLYPDHPDRFDPIDQVLCREIVSELSYWEVEWKNAVEISVSYKSISRKDDECDFGSNEKSWCLYCSEAVCLFWHNNEETALPRVSSSSRIGVFVDYAAGILSFYSVSDTMSLIHRVHTTFTEPLCPGFWIKHYSKLLKMAESSVSLIQDQFSCSICLELLRDPVTVSCGHSYCLSCITDCWDQEDLKQIYSCPQCRQSFTPRPSLGKNTILAEVVEKLKETKLKDTVAPRSSGDVECDICSGDKNKAIKSCLTCLNSFCQEHLEQHENFFKNNKYHKVMDTIEHLQEMICPQHNRLLEMFCRDEECCRCLCLLCFLTDHKTHETVSPEEERAERQETLEEELKSNQESIEKKEEKLKDLREAVKLHKSSAQAALDEIEKIFTELIQSIERSRSEVTQMIRDQEKTAVSHAEDQLERLQQEIEDLRRRNTELEQLSKSQHHIAFLQKFLSLSDAPGSSDPSSITVTSLSYEQLPEFVSQVKEKLKDAMEEDTETVSRMVKYVEIIQTAEYQSRDGFLQHYQHFTLDPNTASVFLSLSEGNRVATWVKRKQLYPDHPDRFDSFVQVLCREIVSELSYWEVEWKDAVEISVSYKSISRKDDSDECRFGSNEKSWCLYCSEAVCSFWHNNEETALPRVSSSSRIGVFVDYAAGILSFYSVTDTMSLIHRVHTTFTEPLCPGFCIDDDSEIKLLDGSI</sequence>